<evidence type="ECO:0000313" key="2">
    <source>
        <dbReference type="EMBL" id="KAF1085358.1"/>
    </source>
</evidence>
<dbReference type="GO" id="GO:0008299">
    <property type="term" value="P:isoprenoid biosynthetic process"/>
    <property type="evidence" value="ECO:0007669"/>
    <property type="project" value="InterPro"/>
</dbReference>
<dbReference type="Gene3D" id="1.10.600.10">
    <property type="entry name" value="Farnesyl Diphosphate Synthase"/>
    <property type="match status" value="1"/>
</dbReference>
<sequence length="256" mass="28648">MQIFQHINDDLDQVQNLIHKNLYIRNGHIKDYVKQDVSYLYNNLRPALVLICHRLFSPANRQTVALAAVLQFIFMASQVHEKLSEDGTDEDNPTDTRTDCQFPVLVGDFLYGKFFTTLCNAGIVHYLRNMAELICTINKNEVTILNNPDLAITDPLAYNDAIRGESAELLACGAYLAADLAGADNLAKDMLYQLGLNLGMAFGLWSRNDSAPQINEYVGKAEYILHQLPPGKDKESLQALLSLFAAEKPELQLMVV</sequence>
<dbReference type="GO" id="GO:0106350">
    <property type="term" value="F:all-trans-octaprenyl-diphosphate synthase activity"/>
    <property type="evidence" value="ECO:0007669"/>
    <property type="project" value="UniProtKB-EC"/>
</dbReference>
<keyword evidence="1 2" id="KW-0808">Transferase</keyword>
<dbReference type="InterPro" id="IPR008949">
    <property type="entry name" value="Isoprenoid_synthase_dom_sf"/>
</dbReference>
<dbReference type="EMBL" id="LSRS01000003">
    <property type="protein sequence ID" value="KAF1085358.1"/>
    <property type="molecule type" value="Genomic_DNA"/>
</dbReference>
<accession>A0A9D2WQ85</accession>
<name>A0A9D2WQ85_9FIRM</name>
<dbReference type="EC" id="2.5.1.90" evidence="2"/>
<gene>
    <name evidence="2" type="primary">ispB</name>
    <name evidence="2" type="ORF">SPSYN_01494</name>
</gene>
<comment type="similarity">
    <text evidence="1">Belongs to the FPP/GGPP synthase family.</text>
</comment>
<dbReference type="InterPro" id="IPR000092">
    <property type="entry name" value="Polyprenyl_synt"/>
</dbReference>
<reference evidence="2" key="1">
    <citation type="submission" date="2016-02" db="EMBL/GenBank/DDBJ databases">
        <title>Draft Genome Sequence of Sporotomaculum syntrophicum Strain FB, a Syntrophic Benzoate Degrader.</title>
        <authorList>
            <person name="Nobu M.K."/>
            <person name="Narihiro T."/>
            <person name="Qiu Y.-L."/>
            <person name="Ohashi A."/>
            <person name="Liu W.-T."/>
            <person name="Yuji S."/>
        </authorList>
    </citation>
    <scope>NUCLEOTIDE SEQUENCE</scope>
    <source>
        <strain evidence="2">FB</strain>
    </source>
</reference>
<dbReference type="OrthoDB" id="1795180at2"/>
<keyword evidence="3" id="KW-1185">Reference proteome</keyword>
<organism evidence="2 3">
    <name type="scientific">Sporotomaculum syntrophicum</name>
    <dbReference type="NCBI Taxonomy" id="182264"/>
    <lineage>
        <taxon>Bacteria</taxon>
        <taxon>Bacillati</taxon>
        <taxon>Bacillota</taxon>
        <taxon>Clostridia</taxon>
        <taxon>Eubacteriales</taxon>
        <taxon>Desulfallaceae</taxon>
        <taxon>Sporotomaculum</taxon>
    </lineage>
</organism>
<proteinExistence type="inferred from homology"/>
<dbReference type="Proteomes" id="UP000798488">
    <property type="component" value="Unassembled WGS sequence"/>
</dbReference>
<dbReference type="SUPFAM" id="SSF48576">
    <property type="entry name" value="Terpenoid synthases"/>
    <property type="match status" value="1"/>
</dbReference>
<comment type="caution">
    <text evidence="2">The sequence shown here is derived from an EMBL/GenBank/DDBJ whole genome shotgun (WGS) entry which is preliminary data.</text>
</comment>
<evidence type="ECO:0000313" key="3">
    <source>
        <dbReference type="Proteomes" id="UP000798488"/>
    </source>
</evidence>
<protein>
    <submittedName>
        <fullName evidence="2">Octaprenyl-diphosphate synthase</fullName>
        <ecNumber evidence="2">2.5.1.90</ecNumber>
    </submittedName>
</protein>
<dbReference type="AlphaFoldDB" id="A0A9D2WQ85"/>
<dbReference type="RefSeq" id="WP_161821832.1">
    <property type="nucleotide sequence ID" value="NZ_LSRS01000003.1"/>
</dbReference>
<dbReference type="Pfam" id="PF00348">
    <property type="entry name" value="polyprenyl_synt"/>
    <property type="match status" value="1"/>
</dbReference>
<evidence type="ECO:0000256" key="1">
    <source>
        <dbReference type="RuleBase" id="RU004466"/>
    </source>
</evidence>